<gene>
    <name evidence="5" type="ORF">QJU78_08570</name>
</gene>
<dbReference type="AlphaFoldDB" id="A0AAW8CJE6"/>
<dbReference type="Proteomes" id="UP001230466">
    <property type="component" value="Unassembled WGS sequence"/>
</dbReference>
<evidence type="ECO:0000313" key="5">
    <source>
        <dbReference type="EMBL" id="MDP8187811.1"/>
    </source>
</evidence>
<dbReference type="PANTHER" id="PTHR30408">
    <property type="entry name" value="TYPE-1 RESTRICTION ENZYME ECOKI SPECIFICITY PROTEIN"/>
    <property type="match status" value="1"/>
</dbReference>
<dbReference type="CDD" id="cd17262">
    <property type="entry name" value="RMtype1_S_Aco12261I-TRD2-CR2"/>
    <property type="match status" value="1"/>
</dbReference>
<evidence type="ECO:0000259" key="4">
    <source>
        <dbReference type="Pfam" id="PF01420"/>
    </source>
</evidence>
<sequence>MSNWEKVKLSDIALSLNTGLDAIRRAPILEYETNLKCLRIQDISQNKPFNLWGYTEVKPDDFKKYQLKYGDIIIARTGGSIGVNKIIDRDLQAVFNNGLARIRISEDKITSHYLYYAMQLDNFKNHIKAISSGTVAQPNMKVGDLGLYEFLLPEIKTQKEIVDILDKLDKKIQLNTETNQTLENIAQAIFKSWFIDFDPVHTKANALANGDDIQTANRKAMMTLSGKTDTELTEMAQQSPTEYAQLHQTAQAFPSEFGENGLPLGWEMTTFGKVSQCFDSKRVPLSKRQRAERQGNIPYYGATSVMDYVNDAIFDDTYLLIGEDGSVLKENGTPFIQYIWGKSWVNNHAHVLQGIDSISTEQLMLFMQDTDITPYVTGAVQLKLNQKNMNSIPFIKATEKINNLFNEYISPFYKIIKNNLEKSRNLERIRNILLPKLLNRKI</sequence>
<evidence type="ECO:0000256" key="2">
    <source>
        <dbReference type="ARBA" id="ARBA00022747"/>
    </source>
</evidence>
<dbReference type="SUPFAM" id="SSF116734">
    <property type="entry name" value="DNA methylase specificity domain"/>
    <property type="match status" value="2"/>
</dbReference>
<keyword evidence="2" id="KW-0680">Restriction system</keyword>
<dbReference type="EMBL" id="JASAYJ010000019">
    <property type="protein sequence ID" value="MDP8187811.1"/>
    <property type="molecule type" value="Genomic_DNA"/>
</dbReference>
<evidence type="ECO:0000256" key="1">
    <source>
        <dbReference type="ARBA" id="ARBA00010923"/>
    </source>
</evidence>
<feature type="domain" description="Type I restriction modification DNA specificity" evidence="4">
    <location>
        <begin position="264"/>
        <end position="414"/>
    </location>
</feature>
<evidence type="ECO:0000256" key="3">
    <source>
        <dbReference type="ARBA" id="ARBA00023125"/>
    </source>
</evidence>
<evidence type="ECO:0000313" key="6">
    <source>
        <dbReference type="Proteomes" id="UP001230466"/>
    </source>
</evidence>
<keyword evidence="5" id="KW-0255">Endonuclease</keyword>
<protein>
    <submittedName>
        <fullName evidence="5">Restriction endonuclease subunit S</fullName>
    </submittedName>
</protein>
<comment type="caution">
    <text evidence="5">The sequence shown here is derived from an EMBL/GenBank/DDBJ whole genome shotgun (WGS) entry which is preliminary data.</text>
</comment>
<dbReference type="GO" id="GO:0003677">
    <property type="term" value="F:DNA binding"/>
    <property type="evidence" value="ECO:0007669"/>
    <property type="project" value="UniProtKB-KW"/>
</dbReference>
<keyword evidence="5" id="KW-0378">Hydrolase</keyword>
<organism evidence="5 6">
    <name type="scientific">Pasteurella atlantica</name>
    <dbReference type="NCBI Taxonomy" id="2827233"/>
    <lineage>
        <taxon>Bacteria</taxon>
        <taxon>Pseudomonadati</taxon>
        <taxon>Pseudomonadota</taxon>
        <taxon>Gammaproteobacteria</taxon>
        <taxon>Pasteurellales</taxon>
        <taxon>Pasteurellaceae</taxon>
        <taxon>Pasteurella</taxon>
    </lineage>
</organism>
<dbReference type="Pfam" id="PF01420">
    <property type="entry name" value="Methylase_S"/>
    <property type="match status" value="2"/>
</dbReference>
<feature type="domain" description="Type I restriction modification DNA specificity" evidence="4">
    <location>
        <begin position="1"/>
        <end position="184"/>
    </location>
</feature>
<dbReference type="InterPro" id="IPR052021">
    <property type="entry name" value="Type-I_RS_S_subunit"/>
</dbReference>
<accession>A0AAW8CJE6</accession>
<dbReference type="InterPro" id="IPR000055">
    <property type="entry name" value="Restrct_endonuc_typeI_TRD"/>
</dbReference>
<dbReference type="PANTHER" id="PTHR30408:SF13">
    <property type="entry name" value="TYPE I RESTRICTION ENZYME HINDI SPECIFICITY SUBUNIT"/>
    <property type="match status" value="1"/>
</dbReference>
<name>A0AAW8CJE6_9PAST</name>
<dbReference type="GO" id="GO:0009307">
    <property type="term" value="P:DNA restriction-modification system"/>
    <property type="evidence" value="ECO:0007669"/>
    <property type="project" value="UniProtKB-KW"/>
</dbReference>
<dbReference type="Gene3D" id="3.90.220.20">
    <property type="entry name" value="DNA methylase specificity domains"/>
    <property type="match status" value="2"/>
</dbReference>
<keyword evidence="5" id="KW-0540">Nuclease</keyword>
<keyword evidence="3" id="KW-0238">DNA-binding</keyword>
<dbReference type="GO" id="GO:0004519">
    <property type="term" value="F:endonuclease activity"/>
    <property type="evidence" value="ECO:0007669"/>
    <property type="project" value="UniProtKB-KW"/>
</dbReference>
<comment type="similarity">
    <text evidence="1">Belongs to the type-I restriction system S methylase family.</text>
</comment>
<reference evidence="5" key="1">
    <citation type="journal article" date="2023" name="Front. Microbiol.">
        <title>Phylogeography and host specificity of Pasteurellaceae pathogenic to sea-farmed fish in the north-east Atlantic.</title>
        <authorList>
            <person name="Gulla S."/>
            <person name="Colquhoun D.J."/>
            <person name="Olsen A.B."/>
            <person name="Spilsberg B."/>
            <person name="Lagesen K."/>
            <person name="Aakesson C.P."/>
            <person name="Strom S."/>
            <person name="Manji F."/>
            <person name="Birkbeck T.H."/>
            <person name="Nilsen H.K."/>
        </authorList>
    </citation>
    <scope>NUCLEOTIDE SEQUENCE</scope>
    <source>
        <strain evidence="5">VIB1234</strain>
    </source>
</reference>
<dbReference type="InterPro" id="IPR044946">
    <property type="entry name" value="Restrct_endonuc_typeI_TRD_sf"/>
</dbReference>
<proteinExistence type="inferred from homology"/>
<dbReference type="RefSeq" id="WP_211597540.1">
    <property type="nucleotide sequence ID" value="NZ_JAGRQI010000006.1"/>
</dbReference>